<feature type="compositionally biased region" description="Low complexity" evidence="1">
    <location>
        <begin position="49"/>
        <end position="84"/>
    </location>
</feature>
<keyword evidence="2" id="KW-0472">Membrane</keyword>
<evidence type="ECO:0000256" key="1">
    <source>
        <dbReference type="SAM" id="MobiDB-lite"/>
    </source>
</evidence>
<evidence type="ECO:0008006" key="5">
    <source>
        <dbReference type="Google" id="ProtNLM"/>
    </source>
</evidence>
<evidence type="ECO:0000256" key="2">
    <source>
        <dbReference type="SAM" id="Phobius"/>
    </source>
</evidence>
<proteinExistence type="predicted"/>
<keyword evidence="2" id="KW-1133">Transmembrane helix</keyword>
<feature type="transmembrane region" description="Helical" evidence="2">
    <location>
        <begin position="20"/>
        <end position="38"/>
    </location>
</feature>
<reference evidence="3 4" key="1">
    <citation type="submission" date="2017-03" db="EMBL/GenBank/DDBJ databases">
        <title>Isolation of Levoglucosan Utilizing Bacteria.</title>
        <authorList>
            <person name="Arya A.S."/>
        </authorList>
    </citation>
    <scope>NUCLEOTIDE SEQUENCE [LARGE SCALE GENOMIC DNA]</scope>
    <source>
        <strain evidence="3 4">MEC069</strain>
    </source>
</reference>
<protein>
    <recommendedName>
        <fullName evidence="5">DUF4309 domain-containing protein</fullName>
    </recommendedName>
</protein>
<comment type="caution">
    <text evidence="3">The sequence shown here is derived from an EMBL/GenBank/DDBJ whole genome shotgun (WGS) entry which is preliminary data.</text>
</comment>
<dbReference type="Proteomes" id="UP000298246">
    <property type="component" value="Unassembled WGS sequence"/>
</dbReference>
<evidence type="ECO:0000313" key="4">
    <source>
        <dbReference type="Proteomes" id="UP000298246"/>
    </source>
</evidence>
<dbReference type="AlphaFoldDB" id="A0A4Y8PQ18"/>
<sequence length="255" mass="26841">MLLFTNVYSEQRGSMTMKKFSQYVLFGSMSIVLTAALLTGCEKSSIRTASPASPSPGLAASPSPTPQATADTAPSPTALPTATPEDTGHEAQVSSNEAAGSEPKSGTPGTAGKQAPKPKVNAEDAYKQEKPTLMGLTLGTSKDTVLKRFGKSKNQFIMDEDDNEAAITVYEYADFSVGFRSGGALEFVDISSGDIDPGLGGLRLGQTTDDAVAVLGKPDTRTEYVLSYKAQGTVLKLDLDPKSDTIQSIKLFADR</sequence>
<evidence type="ECO:0000313" key="3">
    <source>
        <dbReference type="EMBL" id="TFE82892.1"/>
    </source>
</evidence>
<feature type="region of interest" description="Disordered" evidence="1">
    <location>
        <begin position="46"/>
        <end position="128"/>
    </location>
</feature>
<accession>A0A4Y8PQ18</accession>
<dbReference type="EMBL" id="MYFO01000064">
    <property type="protein sequence ID" value="TFE82892.1"/>
    <property type="molecule type" value="Genomic_DNA"/>
</dbReference>
<keyword evidence="4" id="KW-1185">Reference proteome</keyword>
<keyword evidence="2" id="KW-0812">Transmembrane</keyword>
<organism evidence="3 4">
    <name type="scientific">Paenibacillus athensensis</name>
    <dbReference type="NCBI Taxonomy" id="1967502"/>
    <lineage>
        <taxon>Bacteria</taxon>
        <taxon>Bacillati</taxon>
        <taxon>Bacillota</taxon>
        <taxon>Bacilli</taxon>
        <taxon>Bacillales</taxon>
        <taxon>Paenibacillaceae</taxon>
        <taxon>Paenibacillus</taxon>
    </lineage>
</organism>
<name>A0A4Y8PQ18_9BACL</name>
<gene>
    <name evidence="3" type="ORF">B5M42_24290</name>
</gene>